<keyword evidence="8 13" id="KW-0547">Nucleotide-binding</keyword>
<evidence type="ECO:0000256" key="10">
    <source>
        <dbReference type="ARBA" id="ARBA00022840"/>
    </source>
</evidence>
<gene>
    <name evidence="13" type="primary">gmk</name>
    <name evidence="15" type="ORF">DBT_1525</name>
</gene>
<dbReference type="HAMAP" id="MF_00328">
    <property type="entry name" value="Guanylate_kinase"/>
    <property type="match status" value="1"/>
</dbReference>
<dbReference type="InterPro" id="IPR017665">
    <property type="entry name" value="Guanylate_kinase"/>
</dbReference>
<dbReference type="EC" id="2.7.4.8" evidence="4 13"/>
<sequence length="198" mass="22167">MKGEVFVVSAPSGAGKTTILKRVLKELNNVAFSVSHTTRPPRVGEVDGVDYHFVSKGEFQKLIEKGAFLEWAKVHSDLYGTSRSAVENALAQGIDVILDVDVQGARSIRSSYNGGVYVFIAPPSMEELKRRLEGRGTETEESLALRLENARRELEAMDEYDFIIVNDELDLAVSYMKAIIMSNRCCKKRVLHQIKKFL</sequence>
<name>A0A1B9F504_9BACT</name>
<comment type="similarity">
    <text evidence="3 13">Belongs to the guanylate kinase family.</text>
</comment>
<dbReference type="STRING" id="1156395.DBT_1525"/>
<evidence type="ECO:0000256" key="13">
    <source>
        <dbReference type="HAMAP-Rule" id="MF_00328"/>
    </source>
</evidence>
<comment type="function">
    <text evidence="1 13">Essential for recycling GMP and indirectly, cGMP.</text>
</comment>
<evidence type="ECO:0000256" key="1">
    <source>
        <dbReference type="ARBA" id="ARBA00003531"/>
    </source>
</evidence>
<reference evidence="15 16" key="1">
    <citation type="submission" date="2016-06" db="EMBL/GenBank/DDBJ databases">
        <title>Respiratory ammonification of nitrate coupled to the oxidation of elemental sulfur in deep-sea autotrophic thermophilic bacteria.</title>
        <authorList>
            <person name="Slobodkina G.B."/>
            <person name="Mardanov A.V."/>
            <person name="Ravin N.V."/>
            <person name="Frolova A.A."/>
            <person name="Viryasiv M.B."/>
            <person name="Chernyh N.A."/>
            <person name="Bonch-Osmolovskaya E.A."/>
            <person name="Slobodkin A.I."/>
        </authorList>
    </citation>
    <scope>NUCLEOTIDE SEQUENCE [LARGE SCALE GENOMIC DNA]</scope>
    <source>
        <strain evidence="15 16">S69</strain>
    </source>
</reference>
<dbReference type="GO" id="GO:0004385">
    <property type="term" value="F:GMP kinase activity"/>
    <property type="evidence" value="ECO:0007669"/>
    <property type="project" value="UniProtKB-UniRule"/>
</dbReference>
<organism evidence="15 16">
    <name type="scientific">Dissulfuribacter thermophilus</name>
    <dbReference type="NCBI Taxonomy" id="1156395"/>
    <lineage>
        <taxon>Bacteria</taxon>
        <taxon>Pseudomonadati</taxon>
        <taxon>Thermodesulfobacteriota</taxon>
        <taxon>Dissulfuribacteria</taxon>
        <taxon>Dissulfuribacterales</taxon>
        <taxon>Dissulfuribacteraceae</taxon>
        <taxon>Dissulfuribacter</taxon>
    </lineage>
</organism>
<dbReference type="PROSITE" id="PS50052">
    <property type="entry name" value="GUANYLATE_KINASE_2"/>
    <property type="match status" value="1"/>
</dbReference>
<evidence type="ECO:0000256" key="2">
    <source>
        <dbReference type="ARBA" id="ARBA00004496"/>
    </source>
</evidence>
<protein>
    <recommendedName>
        <fullName evidence="5 13">Guanylate kinase</fullName>
        <ecNumber evidence="4 13">2.7.4.8</ecNumber>
    </recommendedName>
    <alternativeName>
        <fullName evidence="11 13">GMP kinase</fullName>
    </alternativeName>
</protein>
<evidence type="ECO:0000256" key="3">
    <source>
        <dbReference type="ARBA" id="ARBA00005790"/>
    </source>
</evidence>
<dbReference type="NCBIfam" id="TIGR03263">
    <property type="entry name" value="guanyl_kin"/>
    <property type="match status" value="1"/>
</dbReference>
<keyword evidence="7 13" id="KW-0808">Transferase</keyword>
<evidence type="ECO:0000256" key="5">
    <source>
        <dbReference type="ARBA" id="ARBA00016296"/>
    </source>
</evidence>
<dbReference type="FunFam" id="3.30.63.10:FF:000002">
    <property type="entry name" value="Guanylate kinase 1"/>
    <property type="match status" value="1"/>
</dbReference>
<dbReference type="OrthoDB" id="9808150at2"/>
<dbReference type="SUPFAM" id="SSF52540">
    <property type="entry name" value="P-loop containing nucleoside triphosphate hydrolases"/>
    <property type="match status" value="1"/>
</dbReference>
<evidence type="ECO:0000256" key="11">
    <source>
        <dbReference type="ARBA" id="ARBA00030128"/>
    </source>
</evidence>
<evidence type="ECO:0000256" key="7">
    <source>
        <dbReference type="ARBA" id="ARBA00022679"/>
    </source>
</evidence>
<dbReference type="PANTHER" id="PTHR23117:SF13">
    <property type="entry name" value="GUANYLATE KINASE"/>
    <property type="match status" value="1"/>
</dbReference>
<dbReference type="InterPro" id="IPR027417">
    <property type="entry name" value="P-loop_NTPase"/>
</dbReference>
<dbReference type="PATRIC" id="fig|1156395.6.peg.1538"/>
<evidence type="ECO:0000313" key="15">
    <source>
        <dbReference type="EMBL" id="OCC15039.1"/>
    </source>
</evidence>
<dbReference type="InterPro" id="IPR008145">
    <property type="entry name" value="GK/Ca_channel_bsu"/>
</dbReference>
<proteinExistence type="inferred from homology"/>
<comment type="catalytic activity">
    <reaction evidence="12 13">
        <text>GMP + ATP = GDP + ADP</text>
        <dbReference type="Rhea" id="RHEA:20780"/>
        <dbReference type="ChEBI" id="CHEBI:30616"/>
        <dbReference type="ChEBI" id="CHEBI:58115"/>
        <dbReference type="ChEBI" id="CHEBI:58189"/>
        <dbReference type="ChEBI" id="CHEBI:456216"/>
        <dbReference type="EC" id="2.7.4.8"/>
    </reaction>
</comment>
<dbReference type="InterPro" id="IPR008144">
    <property type="entry name" value="Guanylate_kin-like_dom"/>
</dbReference>
<dbReference type="PANTHER" id="PTHR23117">
    <property type="entry name" value="GUANYLATE KINASE-RELATED"/>
    <property type="match status" value="1"/>
</dbReference>
<dbReference type="EMBL" id="MAGO01000007">
    <property type="protein sequence ID" value="OCC15039.1"/>
    <property type="molecule type" value="Genomic_DNA"/>
</dbReference>
<dbReference type="AlphaFoldDB" id="A0A1B9F504"/>
<accession>A0A1B9F504</accession>
<dbReference type="SMART" id="SM00072">
    <property type="entry name" value="GuKc"/>
    <property type="match status" value="1"/>
</dbReference>
<evidence type="ECO:0000256" key="4">
    <source>
        <dbReference type="ARBA" id="ARBA00012961"/>
    </source>
</evidence>
<comment type="caution">
    <text evidence="15">The sequence shown here is derived from an EMBL/GenBank/DDBJ whole genome shotgun (WGS) entry which is preliminary data.</text>
</comment>
<dbReference type="FunFam" id="3.40.50.300:FF:000855">
    <property type="entry name" value="Guanylate kinase"/>
    <property type="match status" value="1"/>
</dbReference>
<evidence type="ECO:0000256" key="12">
    <source>
        <dbReference type="ARBA" id="ARBA00048594"/>
    </source>
</evidence>
<feature type="domain" description="Guanylate kinase-like" evidence="14">
    <location>
        <begin position="3"/>
        <end position="181"/>
    </location>
</feature>
<dbReference type="GO" id="GO:0005524">
    <property type="term" value="F:ATP binding"/>
    <property type="evidence" value="ECO:0007669"/>
    <property type="project" value="UniProtKB-UniRule"/>
</dbReference>
<evidence type="ECO:0000259" key="14">
    <source>
        <dbReference type="PROSITE" id="PS50052"/>
    </source>
</evidence>
<keyword evidence="10 13" id="KW-0067">ATP-binding</keyword>
<dbReference type="Gene3D" id="3.40.50.300">
    <property type="entry name" value="P-loop containing nucleotide triphosphate hydrolases"/>
    <property type="match status" value="1"/>
</dbReference>
<evidence type="ECO:0000313" key="16">
    <source>
        <dbReference type="Proteomes" id="UP000093080"/>
    </source>
</evidence>
<comment type="subcellular location">
    <subcellularLocation>
        <location evidence="2 13">Cytoplasm</location>
    </subcellularLocation>
</comment>
<evidence type="ECO:0000256" key="9">
    <source>
        <dbReference type="ARBA" id="ARBA00022777"/>
    </source>
</evidence>
<dbReference type="Gene3D" id="3.30.63.10">
    <property type="entry name" value="Guanylate Kinase phosphate binding domain"/>
    <property type="match status" value="1"/>
</dbReference>
<keyword evidence="6 13" id="KW-0963">Cytoplasm</keyword>
<dbReference type="Proteomes" id="UP000093080">
    <property type="component" value="Unassembled WGS sequence"/>
</dbReference>
<dbReference type="RefSeq" id="WP_067618445.1">
    <property type="nucleotide sequence ID" value="NZ_MAGO01000007.1"/>
</dbReference>
<dbReference type="GO" id="GO:0005829">
    <property type="term" value="C:cytosol"/>
    <property type="evidence" value="ECO:0007669"/>
    <property type="project" value="TreeGrafter"/>
</dbReference>
<feature type="binding site" evidence="13">
    <location>
        <begin position="10"/>
        <end position="17"/>
    </location>
    <ligand>
        <name>ATP</name>
        <dbReference type="ChEBI" id="CHEBI:30616"/>
    </ligand>
</feature>
<dbReference type="InterPro" id="IPR020590">
    <property type="entry name" value="Guanylate_kinase_CS"/>
</dbReference>
<dbReference type="Pfam" id="PF00625">
    <property type="entry name" value="Guanylate_kin"/>
    <property type="match status" value="1"/>
</dbReference>
<keyword evidence="9 13" id="KW-0418">Kinase</keyword>
<dbReference type="CDD" id="cd00071">
    <property type="entry name" value="GMPK"/>
    <property type="match status" value="1"/>
</dbReference>
<evidence type="ECO:0000256" key="8">
    <source>
        <dbReference type="ARBA" id="ARBA00022741"/>
    </source>
</evidence>
<dbReference type="PROSITE" id="PS00856">
    <property type="entry name" value="GUANYLATE_KINASE_1"/>
    <property type="match status" value="1"/>
</dbReference>
<evidence type="ECO:0000256" key="6">
    <source>
        <dbReference type="ARBA" id="ARBA00022490"/>
    </source>
</evidence>
<keyword evidence="16" id="KW-1185">Reference proteome</keyword>